<keyword evidence="2" id="KW-1185">Reference proteome</keyword>
<proteinExistence type="predicted"/>
<gene>
    <name evidence="1" type="ORF">F5878DRAFT_533849</name>
</gene>
<dbReference type="Proteomes" id="UP001163846">
    <property type="component" value="Unassembled WGS sequence"/>
</dbReference>
<comment type="caution">
    <text evidence="1">The sequence shown here is derived from an EMBL/GenBank/DDBJ whole genome shotgun (WGS) entry which is preliminary data.</text>
</comment>
<reference evidence="1" key="1">
    <citation type="submission" date="2022-08" db="EMBL/GenBank/DDBJ databases">
        <authorList>
            <consortium name="DOE Joint Genome Institute"/>
            <person name="Min B."/>
            <person name="Riley R."/>
            <person name="Sierra-Patev S."/>
            <person name="Naranjo-Ortiz M."/>
            <person name="Looney B."/>
            <person name="Konkel Z."/>
            <person name="Slot J.C."/>
            <person name="Sakamoto Y."/>
            <person name="Steenwyk J.L."/>
            <person name="Rokas A."/>
            <person name="Carro J."/>
            <person name="Camarero S."/>
            <person name="Ferreira P."/>
            <person name="Molpeceres G."/>
            <person name="Ruiz-Duenas F.J."/>
            <person name="Serrano A."/>
            <person name="Henrissat B."/>
            <person name="Drula E."/>
            <person name="Hughes K.W."/>
            <person name="Mata J.L."/>
            <person name="Ishikawa N.K."/>
            <person name="Vargas-Isla R."/>
            <person name="Ushijima S."/>
            <person name="Smith C.A."/>
            <person name="Ahrendt S."/>
            <person name="Andreopoulos W."/>
            <person name="He G."/>
            <person name="Labutti K."/>
            <person name="Lipzen A."/>
            <person name="Ng V."/>
            <person name="Sandor L."/>
            <person name="Barry K."/>
            <person name="Martinez A.T."/>
            <person name="Xiao Y."/>
            <person name="Gibbons J.G."/>
            <person name="Terashima K."/>
            <person name="Hibbett D.S."/>
            <person name="Grigoriev I.V."/>
        </authorList>
    </citation>
    <scope>NUCLEOTIDE SEQUENCE</scope>
    <source>
        <strain evidence="1">TFB9207</strain>
    </source>
</reference>
<accession>A0AA38UFY5</accession>
<organism evidence="1 2">
    <name type="scientific">Lentinula raphanica</name>
    <dbReference type="NCBI Taxonomy" id="153919"/>
    <lineage>
        <taxon>Eukaryota</taxon>
        <taxon>Fungi</taxon>
        <taxon>Dikarya</taxon>
        <taxon>Basidiomycota</taxon>
        <taxon>Agaricomycotina</taxon>
        <taxon>Agaricomycetes</taxon>
        <taxon>Agaricomycetidae</taxon>
        <taxon>Agaricales</taxon>
        <taxon>Marasmiineae</taxon>
        <taxon>Omphalotaceae</taxon>
        <taxon>Lentinula</taxon>
    </lineage>
</organism>
<sequence length="313" mass="35186">MRSAELKVAQAFLPKPDRYAGADVLKMIETLNSEIFQTASIMADVYSPELQGPGTEVAGDPAREHAAFVNTEVILGASMAKMLQTFNHQEENILLQIAFQASMCAFAEWMMTSWCYQERDSGVELVFQETYEQLRESEEQPVSARWRILTRKYVRQLYPTVSQPDLAYHFISACANILIISGLHESEERLMERLADRFSDRFTLIVERAVHFNEVIGDDITSCEFLPIYCMPDVAFDPSTMENDTDNGSAMGSPEAMFVQSENKILCTTDLGLLRAEKVQGKERTWHQTVMLKPKIVMPSGLTASPTASDSPS</sequence>
<dbReference type="EMBL" id="MU806083">
    <property type="protein sequence ID" value="KAJ3840342.1"/>
    <property type="molecule type" value="Genomic_DNA"/>
</dbReference>
<evidence type="ECO:0000313" key="1">
    <source>
        <dbReference type="EMBL" id="KAJ3840342.1"/>
    </source>
</evidence>
<name>A0AA38UFY5_9AGAR</name>
<evidence type="ECO:0000313" key="2">
    <source>
        <dbReference type="Proteomes" id="UP001163846"/>
    </source>
</evidence>
<dbReference type="AlphaFoldDB" id="A0AA38UFY5"/>
<protein>
    <submittedName>
        <fullName evidence="1">Uncharacterized protein</fullName>
    </submittedName>
</protein>